<gene>
    <name evidence="1" type="ORF">RISK_005416</name>
</gene>
<dbReference type="Proteomes" id="UP000036367">
    <property type="component" value="Unassembled WGS sequence"/>
</dbReference>
<comment type="caution">
    <text evidence="1">The sequence shown here is derived from an EMBL/GenBank/DDBJ whole genome shotgun (WGS) entry which is preliminary data.</text>
</comment>
<dbReference type="PATRIC" id="fig|595434.4.peg.5146"/>
<dbReference type="AlphaFoldDB" id="A0A0J1B6A7"/>
<dbReference type="STRING" id="595434.RISK_005416"/>
<name>A0A0J1B6A7_RHOIS</name>
<dbReference type="EMBL" id="LECT01000044">
    <property type="protein sequence ID" value="KLU02350.1"/>
    <property type="molecule type" value="Genomic_DNA"/>
</dbReference>
<reference evidence="1" key="1">
    <citation type="submission" date="2015-05" db="EMBL/GenBank/DDBJ databases">
        <title>Permanent draft genome of Rhodopirellula islandicus K833.</title>
        <authorList>
            <person name="Kizina J."/>
            <person name="Richter M."/>
            <person name="Glockner F.O."/>
            <person name="Harder J."/>
        </authorList>
    </citation>
    <scope>NUCLEOTIDE SEQUENCE [LARGE SCALE GENOMIC DNA]</scope>
    <source>
        <strain evidence="1">K833</strain>
    </source>
</reference>
<keyword evidence="2" id="KW-1185">Reference proteome</keyword>
<sequence length="172" mass="19470">MNRYALLFAAAVLSLPGCDSQVSNRLEWDFDGIVHGFASVPNSEVDVRRLVDNALVSRRSVMFIDVDWAITEIYHRRYAEFLVAYHTQHPNDSLMFHFVDCSSVSQDYGPLREIPGWQQLMVDAGTAMIHGNGEIAWIENGRVLHVQSIRAFNTASELVEFTETLMPTSRGH</sequence>
<evidence type="ECO:0000313" key="2">
    <source>
        <dbReference type="Proteomes" id="UP000036367"/>
    </source>
</evidence>
<protein>
    <submittedName>
        <fullName evidence="1">Uncharacterized protein</fullName>
    </submittedName>
</protein>
<evidence type="ECO:0000313" key="1">
    <source>
        <dbReference type="EMBL" id="KLU02350.1"/>
    </source>
</evidence>
<organism evidence="1 2">
    <name type="scientific">Rhodopirellula islandica</name>
    <dbReference type="NCBI Taxonomy" id="595434"/>
    <lineage>
        <taxon>Bacteria</taxon>
        <taxon>Pseudomonadati</taxon>
        <taxon>Planctomycetota</taxon>
        <taxon>Planctomycetia</taxon>
        <taxon>Pirellulales</taxon>
        <taxon>Pirellulaceae</taxon>
        <taxon>Rhodopirellula</taxon>
    </lineage>
</organism>
<proteinExistence type="predicted"/>
<accession>A0A0J1B6A7</accession>